<feature type="compositionally biased region" description="Pro residues" evidence="10">
    <location>
        <begin position="1114"/>
        <end position="1123"/>
    </location>
</feature>
<evidence type="ECO:0000256" key="10">
    <source>
        <dbReference type="SAM" id="MobiDB-lite"/>
    </source>
</evidence>
<dbReference type="InterPro" id="IPR000209">
    <property type="entry name" value="Peptidase_S8/S53_dom"/>
</dbReference>
<evidence type="ECO:0000256" key="3">
    <source>
        <dbReference type="ARBA" id="ARBA00022670"/>
    </source>
</evidence>
<evidence type="ECO:0000256" key="1">
    <source>
        <dbReference type="ARBA" id="ARBA00011073"/>
    </source>
</evidence>
<evidence type="ECO:0000256" key="12">
    <source>
        <dbReference type="SAM" id="SignalP"/>
    </source>
</evidence>
<evidence type="ECO:0000256" key="5">
    <source>
        <dbReference type="ARBA" id="ARBA00022801"/>
    </source>
</evidence>
<comment type="similarity">
    <text evidence="1 8 9">Belongs to the peptidase S8 family.</text>
</comment>
<dbReference type="KEGG" id="mts:MTES_3216"/>
<dbReference type="InterPro" id="IPR036852">
    <property type="entry name" value="Peptidase_S8/S53_dom_sf"/>
</dbReference>
<dbReference type="HOGENOM" id="CLU_005356_0_0_11"/>
<dbReference type="InterPro" id="IPR023827">
    <property type="entry name" value="Peptidase_S8_Asp-AS"/>
</dbReference>
<evidence type="ECO:0000256" key="6">
    <source>
        <dbReference type="ARBA" id="ARBA00022825"/>
    </source>
</evidence>
<dbReference type="PROSITE" id="PS00136">
    <property type="entry name" value="SUBTILASE_ASP"/>
    <property type="match status" value="1"/>
</dbReference>
<protein>
    <submittedName>
        <fullName evidence="15">Subtilisin-like serine protease</fullName>
    </submittedName>
</protein>
<keyword evidence="5 8" id="KW-0378">Hydrolase</keyword>
<feature type="transmembrane region" description="Helical" evidence="11">
    <location>
        <begin position="1155"/>
        <end position="1175"/>
    </location>
</feature>
<evidence type="ECO:0000256" key="4">
    <source>
        <dbReference type="ARBA" id="ARBA00022729"/>
    </source>
</evidence>
<evidence type="ECO:0000256" key="7">
    <source>
        <dbReference type="PIRSR" id="PIRSR615500-1"/>
    </source>
</evidence>
<evidence type="ECO:0000256" key="2">
    <source>
        <dbReference type="ARBA" id="ARBA00022512"/>
    </source>
</evidence>
<dbReference type="Gene3D" id="3.40.50.200">
    <property type="entry name" value="Peptidase S8/S53 domain"/>
    <property type="match status" value="2"/>
</dbReference>
<dbReference type="Proteomes" id="UP000008975">
    <property type="component" value="Chromosome"/>
</dbReference>
<dbReference type="GO" id="GO:0004252">
    <property type="term" value="F:serine-type endopeptidase activity"/>
    <property type="evidence" value="ECO:0007669"/>
    <property type="project" value="UniProtKB-UniRule"/>
</dbReference>
<feature type="domain" description="Peptidase S8/S53" evidence="13">
    <location>
        <begin position="197"/>
        <end position="666"/>
    </location>
</feature>
<dbReference type="RefSeq" id="WP_013586302.1">
    <property type="nucleotide sequence ID" value="NC_015125.1"/>
</dbReference>
<feature type="region of interest" description="Disordered" evidence="10">
    <location>
        <begin position="1107"/>
        <end position="1146"/>
    </location>
</feature>
<keyword evidence="11" id="KW-0472">Membrane</keyword>
<reference key="2">
    <citation type="submission" date="2011-02" db="EMBL/GenBank/DDBJ databases">
        <title>Genome sequence of Microbacterium testaceum StLB037.</title>
        <authorList>
            <person name="Morohoshi T."/>
            <person name="Wang W.Z."/>
            <person name="Someya N."/>
            <person name="Ikeda T."/>
        </authorList>
    </citation>
    <scope>NUCLEOTIDE SEQUENCE</scope>
    <source>
        <strain>StLB037</strain>
    </source>
</reference>
<evidence type="ECO:0000256" key="8">
    <source>
        <dbReference type="PROSITE-ProRule" id="PRU01240"/>
    </source>
</evidence>
<dbReference type="PANTHER" id="PTHR43806">
    <property type="entry name" value="PEPTIDASE S8"/>
    <property type="match status" value="1"/>
</dbReference>
<keyword evidence="2" id="KW-0964">Secreted</keyword>
<dbReference type="PANTHER" id="PTHR43806:SF11">
    <property type="entry name" value="CEREVISIN-RELATED"/>
    <property type="match status" value="1"/>
</dbReference>
<dbReference type="InterPro" id="IPR022398">
    <property type="entry name" value="Peptidase_S8_His-AS"/>
</dbReference>
<dbReference type="AlphaFoldDB" id="E8NCV0"/>
<dbReference type="OrthoDB" id="9813435at2"/>
<gene>
    <name evidence="15" type="ordered locus">MTES_3216</name>
</gene>
<keyword evidence="11" id="KW-1133">Transmembrane helix</keyword>
<dbReference type="Pfam" id="PF00082">
    <property type="entry name" value="Peptidase_S8"/>
    <property type="match status" value="1"/>
</dbReference>
<dbReference type="GO" id="GO:0006508">
    <property type="term" value="P:proteolysis"/>
    <property type="evidence" value="ECO:0007669"/>
    <property type="project" value="UniProtKB-KW"/>
</dbReference>
<keyword evidence="6 8" id="KW-0720">Serine protease</keyword>
<keyword evidence="4 12" id="KW-0732">Signal</keyword>
<proteinExistence type="inferred from homology"/>
<feature type="chain" id="PRO_5003228840" evidence="12">
    <location>
        <begin position="35"/>
        <end position="1181"/>
    </location>
</feature>
<dbReference type="SUPFAM" id="SSF52743">
    <property type="entry name" value="Subtilisin-like"/>
    <property type="match status" value="1"/>
</dbReference>
<keyword evidence="2" id="KW-0134">Cell wall</keyword>
<evidence type="ECO:0000256" key="11">
    <source>
        <dbReference type="SAM" id="Phobius"/>
    </source>
</evidence>
<feature type="domain" description="PA" evidence="14">
    <location>
        <begin position="468"/>
        <end position="555"/>
    </location>
</feature>
<keyword evidence="3 8" id="KW-0645">Protease</keyword>
<dbReference type="eggNOG" id="COG1404">
    <property type="taxonomic scope" value="Bacteria"/>
</dbReference>
<feature type="active site" description="Charge relay system" evidence="7 8">
    <location>
        <position position="633"/>
    </location>
</feature>
<dbReference type="PROSITE" id="PS00138">
    <property type="entry name" value="SUBTILASE_SER"/>
    <property type="match status" value="1"/>
</dbReference>
<dbReference type="PROSITE" id="PS00137">
    <property type="entry name" value="SUBTILASE_HIS"/>
    <property type="match status" value="1"/>
</dbReference>
<evidence type="ECO:0000256" key="9">
    <source>
        <dbReference type="RuleBase" id="RU003355"/>
    </source>
</evidence>
<evidence type="ECO:0000259" key="13">
    <source>
        <dbReference type="Pfam" id="PF00082"/>
    </source>
</evidence>
<evidence type="ECO:0000259" key="14">
    <source>
        <dbReference type="Pfam" id="PF02225"/>
    </source>
</evidence>
<evidence type="ECO:0000313" key="16">
    <source>
        <dbReference type="Proteomes" id="UP000008975"/>
    </source>
</evidence>
<keyword evidence="11" id="KW-0812">Transmembrane</keyword>
<feature type="active site" description="Charge relay system" evidence="7 8">
    <location>
        <position position="283"/>
    </location>
</feature>
<dbReference type="PROSITE" id="PS51892">
    <property type="entry name" value="SUBTILASE"/>
    <property type="match status" value="1"/>
</dbReference>
<dbReference type="EMBL" id="AP012052">
    <property type="protein sequence ID" value="BAJ76180.1"/>
    <property type="molecule type" value="Genomic_DNA"/>
</dbReference>
<accession>E8NCV0</accession>
<dbReference type="InterPro" id="IPR003137">
    <property type="entry name" value="PA_domain"/>
</dbReference>
<dbReference type="InterPro" id="IPR023828">
    <property type="entry name" value="Peptidase_S8_Ser-AS"/>
</dbReference>
<dbReference type="PRINTS" id="PR00723">
    <property type="entry name" value="SUBTILISIN"/>
</dbReference>
<sequence length="1181" mass="119838">MITPHSARSRACALVGTGLLATTLSLGAALPAGAAPAGLDEIALAPAGPGSGTPLPDSVLSAVGKVDVFVQTRGDSALGVSSARRAQGAPEDAATAAAAETAARNAEVTERVSDALGQIDPDATVLYTSTYSVPGIAVSADADTLRQLAERSDVEKVSRIVSQSIELPAADGATPSNAASDALTRAVNAWQQAGRTGKDVTVAVVDTGVDYTHADFGGPGTTEAYQQALASTDAPDASWFDAAKYLGGWDFAGPSYNGANGTPAYDPIPRPDANPIDGPGGNHGTHVAGTAVGLGVDKDSRTFRGDYTTLSSESVRSQFSIGPGSAPEAGLVALKVFGDNGGSTSLTGAALEWIAEKVASGTSIDVVNLSLGTNYGAIDDPDNAKLQVLVDAGVLPVVAAGNSGDVTDIAGSPGTTMGALTVAASSSGHGLADAALATVGDPAQNAAEKIKVQYSQEYGWDFDVARNVVALSDTTNADGCKPFSAADRPRVAGKIVWLEWDDADVACGSATRFDNADDAGAVGVVLTSQANSFENGIAGNSAIPGAQLTGDSTNALRPAMEEGRLVIEMRSDLRRTIEVFDSSRVDTAASFTSRGTHGSIDNVLKPDVSAPGVSVVSAGNGSGTGLEVLSGTSMAAPHAAGVAALVVQAHPDWSAERVKQKVMNTAAHDIVTAGENPIAYGPARVGVGRVDALAAVEGDIDLRSVENGDLISASFGVIDVGTEPVVQTRTVSVGNDGTDAATLDLRYSPRTETPGVAYEVSPANVTVPAGGSVDVTLTLRIEDPAALRRTLDPTMESQTGGAPRQYLADASGVLEATGPAGTYPVRLAVYSAPRPYSETHAEGLAFDGTGGTLTIDGRGLDQGEGSERYRSMMVPLILGATDPDDTFPDTSAQHTLESADILAVGASSTASLLDDPTEGVLTFGLQMDGEWARMSPLTWPMVQLDVNGDTRADFIVQVQPGDAGDVPVAMTIDAVTGDLIEERPVNGVFGDQGTNVFDNTVLTMSTSLKALGYTTGTTQTTVRYLAQTRSYYNPAFDGGYQSALVDQTDAATIDAYAPALSFGESGTAMFADAAGSVPVTRAGDAAPQVLVLHLHGEGDARAEIVTPTIAGGPTPTPTDPAPSPSASNPDGGGSTPPGASPKPQALASTGLDGVALVWLGAGAAAALVAGAALVWRRRQRS</sequence>
<dbReference type="InterPro" id="IPR050131">
    <property type="entry name" value="Peptidase_S8_subtilisin-like"/>
</dbReference>
<name>E8NCV0_MICTS</name>
<organism evidence="15 16">
    <name type="scientific">Microbacterium testaceum (strain StLB037)</name>
    <dbReference type="NCBI Taxonomy" id="979556"/>
    <lineage>
        <taxon>Bacteria</taxon>
        <taxon>Bacillati</taxon>
        <taxon>Actinomycetota</taxon>
        <taxon>Actinomycetes</taxon>
        <taxon>Micrococcales</taxon>
        <taxon>Microbacteriaceae</taxon>
        <taxon>Microbacterium</taxon>
    </lineage>
</organism>
<dbReference type="Pfam" id="PF02225">
    <property type="entry name" value="PA"/>
    <property type="match status" value="1"/>
</dbReference>
<evidence type="ECO:0000313" key="15">
    <source>
        <dbReference type="EMBL" id="BAJ76180.1"/>
    </source>
</evidence>
<dbReference type="InterPro" id="IPR015500">
    <property type="entry name" value="Peptidase_S8_subtilisin-rel"/>
</dbReference>
<reference evidence="15 16" key="1">
    <citation type="journal article" date="2011" name="J. Bacteriol.">
        <title>Genome sequence of Microbacterium testaceum StLB037, an N-acylhomoserine lactone-degrading bacterium isolated from potato leaves.</title>
        <authorList>
            <person name="Morohoshi T."/>
            <person name="Wang W.-Z."/>
            <person name="Someya N."/>
            <person name="Ikeda T."/>
        </authorList>
    </citation>
    <scope>NUCLEOTIDE SEQUENCE [LARGE SCALE GENOMIC DNA]</scope>
    <source>
        <strain evidence="15 16">StLB037</strain>
    </source>
</reference>
<feature type="active site" description="Charge relay system" evidence="7 8">
    <location>
        <position position="206"/>
    </location>
</feature>
<dbReference type="STRING" id="979556.MTES_3216"/>
<feature type="signal peptide" evidence="12">
    <location>
        <begin position="1"/>
        <end position="34"/>
    </location>
</feature>